<dbReference type="AlphaFoldDB" id="A0A3M7RIP0"/>
<dbReference type="Proteomes" id="UP000276133">
    <property type="component" value="Unassembled WGS sequence"/>
</dbReference>
<proteinExistence type="predicted"/>
<evidence type="ECO:0000313" key="2">
    <source>
        <dbReference type="EMBL" id="RNA23442.1"/>
    </source>
</evidence>
<dbReference type="OrthoDB" id="10589484at2759"/>
<dbReference type="EMBL" id="REGN01003291">
    <property type="protein sequence ID" value="RNA23442.1"/>
    <property type="molecule type" value="Genomic_DNA"/>
</dbReference>
<keyword evidence="3" id="KW-1185">Reference proteome</keyword>
<comment type="caution">
    <text evidence="2">The sequence shown here is derived from an EMBL/GenBank/DDBJ whole genome shotgun (WGS) entry which is preliminary data.</text>
</comment>
<name>A0A3M7RIP0_BRAPC</name>
<gene>
    <name evidence="2" type="ORF">BpHYR1_052864</name>
</gene>
<organism evidence="2 3">
    <name type="scientific">Brachionus plicatilis</name>
    <name type="common">Marine rotifer</name>
    <name type="synonym">Brachionus muelleri</name>
    <dbReference type="NCBI Taxonomy" id="10195"/>
    <lineage>
        <taxon>Eukaryota</taxon>
        <taxon>Metazoa</taxon>
        <taxon>Spiralia</taxon>
        <taxon>Gnathifera</taxon>
        <taxon>Rotifera</taxon>
        <taxon>Eurotatoria</taxon>
        <taxon>Monogononta</taxon>
        <taxon>Pseudotrocha</taxon>
        <taxon>Ploima</taxon>
        <taxon>Brachionidae</taxon>
        <taxon>Brachionus</taxon>
    </lineage>
</organism>
<accession>A0A3M7RIP0</accession>
<evidence type="ECO:0000256" key="1">
    <source>
        <dbReference type="SAM" id="Coils"/>
    </source>
</evidence>
<keyword evidence="1" id="KW-0175">Coiled coil</keyword>
<evidence type="ECO:0000313" key="3">
    <source>
        <dbReference type="Proteomes" id="UP000276133"/>
    </source>
</evidence>
<reference evidence="2 3" key="1">
    <citation type="journal article" date="2018" name="Sci. Rep.">
        <title>Genomic signatures of local adaptation to the degree of environmental predictability in rotifers.</title>
        <authorList>
            <person name="Franch-Gras L."/>
            <person name="Hahn C."/>
            <person name="Garcia-Roger E.M."/>
            <person name="Carmona M.J."/>
            <person name="Serra M."/>
            <person name="Gomez A."/>
        </authorList>
    </citation>
    <scope>NUCLEOTIDE SEQUENCE [LARGE SCALE GENOMIC DNA]</scope>
    <source>
        <strain evidence="2">HYR1</strain>
    </source>
</reference>
<feature type="coiled-coil region" evidence="1">
    <location>
        <begin position="63"/>
        <end position="90"/>
    </location>
</feature>
<sequence length="160" mass="18593">MEYNLKQFEKNSFCQSKNIMKSPLIFSIALILIQMSRTSSYGTHNEPETVDIGSVEAGTKEARELTKENMDKLLSQLAILDQKLKHKEQMPEKLIEKPNLIKIRKSLSDGNDLFEMEFCSKCFLSQADTDECLYCHLKYLYKTSKRTKPSSKYWYTRAGK</sequence>
<protein>
    <submittedName>
        <fullName evidence="2">Uncharacterized protein</fullName>
    </submittedName>
</protein>